<comment type="subunit">
    <text evidence="4 5">Homodimer.</text>
</comment>
<evidence type="ECO:0000256" key="4">
    <source>
        <dbReference type="HAMAP-Rule" id="MF_03017"/>
    </source>
</evidence>
<feature type="binding site" evidence="4">
    <location>
        <position position="134"/>
    </location>
    <ligand>
        <name>pyridoxal 5'-phosphate</name>
        <dbReference type="ChEBI" id="CHEBI:597326"/>
    </ligand>
</feature>
<dbReference type="Pfam" id="PF22580">
    <property type="entry name" value="KYNU_C"/>
    <property type="match status" value="1"/>
</dbReference>
<dbReference type="SUPFAM" id="SSF53383">
    <property type="entry name" value="PLP-dependent transferases"/>
    <property type="match status" value="1"/>
</dbReference>
<comment type="similarity">
    <text evidence="4 5">Belongs to the kynureninase family.</text>
</comment>
<comment type="caution">
    <text evidence="4">Lacks conserved residue(s) required for the propagation of feature annotation.</text>
</comment>
<name>A0A7J7KA33_BUGNE</name>
<reference evidence="6" key="1">
    <citation type="submission" date="2020-06" db="EMBL/GenBank/DDBJ databases">
        <title>Draft genome of Bugula neritina, a colonial animal packing powerful symbionts and potential medicines.</title>
        <authorList>
            <person name="Rayko M."/>
        </authorList>
    </citation>
    <scope>NUCLEOTIDE SEQUENCE [LARGE SCALE GENOMIC DNA]</scope>
    <source>
        <strain evidence="6">Kwan_BN1</strain>
    </source>
</reference>
<keyword evidence="2 4" id="KW-0378">Hydrolase</keyword>
<keyword evidence="3 4" id="KW-0663">Pyridoxal phosphate</keyword>
<dbReference type="GO" id="GO:0030170">
    <property type="term" value="F:pyridoxal phosphate binding"/>
    <property type="evidence" value="ECO:0007669"/>
    <property type="project" value="UniProtKB-UniRule"/>
</dbReference>
<comment type="subcellular location">
    <subcellularLocation>
        <location evidence="4 5">Cytoplasm</location>
    </subcellularLocation>
</comment>
<keyword evidence="1 4" id="KW-0662">Pyridine nucleotide biosynthesis</keyword>
<feature type="binding site" evidence="4">
    <location>
        <position position="301"/>
    </location>
    <ligand>
        <name>pyridoxal 5'-phosphate</name>
        <dbReference type="ChEBI" id="CHEBI:597326"/>
    </ligand>
</feature>
<dbReference type="HAMAP" id="MF_01970">
    <property type="entry name" value="Kynureninase"/>
    <property type="match status" value="1"/>
</dbReference>
<feature type="modified residue" description="N6-(pyridoxal phosphate)lysine" evidence="4">
    <location>
        <position position="272"/>
    </location>
</feature>
<dbReference type="InterPro" id="IPR015421">
    <property type="entry name" value="PyrdxlP-dep_Trfase_major"/>
</dbReference>
<dbReference type="EMBL" id="VXIV02000867">
    <property type="protein sequence ID" value="KAF6035522.1"/>
    <property type="molecule type" value="Genomic_DNA"/>
</dbReference>
<comment type="catalytic activity">
    <reaction evidence="4 5">
        <text>L-kynurenine + H2O = anthranilate + L-alanine + H(+)</text>
        <dbReference type="Rhea" id="RHEA:16813"/>
        <dbReference type="ChEBI" id="CHEBI:15377"/>
        <dbReference type="ChEBI" id="CHEBI:15378"/>
        <dbReference type="ChEBI" id="CHEBI:16567"/>
        <dbReference type="ChEBI" id="CHEBI:57959"/>
        <dbReference type="ChEBI" id="CHEBI:57972"/>
        <dbReference type="EC" id="3.7.1.3"/>
    </reaction>
</comment>
<evidence type="ECO:0000313" key="7">
    <source>
        <dbReference type="Proteomes" id="UP000593567"/>
    </source>
</evidence>
<dbReference type="Gene3D" id="3.40.640.10">
    <property type="entry name" value="Type I PLP-dependent aspartate aminotransferase-like (Major domain)"/>
    <property type="match status" value="1"/>
</dbReference>
<dbReference type="InterPro" id="IPR015424">
    <property type="entry name" value="PyrdxlP-dep_Trfase"/>
</dbReference>
<dbReference type="GO" id="GO:0019441">
    <property type="term" value="P:L-tryptophan catabolic process to kynurenine"/>
    <property type="evidence" value="ECO:0007669"/>
    <property type="project" value="TreeGrafter"/>
</dbReference>
<dbReference type="AlphaFoldDB" id="A0A7J7KA33"/>
<feature type="binding site" evidence="4">
    <location>
        <position position="249"/>
    </location>
    <ligand>
        <name>pyridoxal 5'-phosphate</name>
        <dbReference type="ChEBI" id="CHEBI:597326"/>
    </ligand>
</feature>
<proteinExistence type="inferred from homology"/>
<organism evidence="6 7">
    <name type="scientific">Bugula neritina</name>
    <name type="common">Brown bryozoan</name>
    <name type="synonym">Sertularia neritina</name>
    <dbReference type="NCBI Taxonomy" id="10212"/>
    <lineage>
        <taxon>Eukaryota</taxon>
        <taxon>Metazoa</taxon>
        <taxon>Spiralia</taxon>
        <taxon>Lophotrochozoa</taxon>
        <taxon>Bryozoa</taxon>
        <taxon>Gymnolaemata</taxon>
        <taxon>Cheilostomatida</taxon>
        <taxon>Flustrina</taxon>
        <taxon>Buguloidea</taxon>
        <taxon>Bugulidae</taxon>
        <taxon>Bugula</taxon>
    </lineage>
</organism>
<dbReference type="EC" id="3.7.1.3" evidence="4 5"/>
<protein>
    <recommendedName>
        <fullName evidence="4 5">Kynureninase</fullName>
        <ecNumber evidence="4 5">3.7.1.3</ecNumber>
    </recommendedName>
    <alternativeName>
        <fullName evidence="4">L-kynurenine hydrolase</fullName>
    </alternativeName>
</protein>
<dbReference type="GO" id="GO:0043420">
    <property type="term" value="P:anthranilate metabolic process"/>
    <property type="evidence" value="ECO:0007669"/>
    <property type="project" value="UniProtKB-UniRule"/>
</dbReference>
<feature type="binding site" evidence="4">
    <location>
        <begin position="161"/>
        <end position="164"/>
    </location>
    <ligand>
        <name>pyridoxal 5'-phosphate</name>
        <dbReference type="ChEBI" id="CHEBI:597326"/>
    </ligand>
</feature>
<dbReference type="PIRSF" id="PIRSF038800">
    <property type="entry name" value="KYNU"/>
    <property type="match status" value="1"/>
</dbReference>
<evidence type="ECO:0000256" key="2">
    <source>
        <dbReference type="ARBA" id="ARBA00022801"/>
    </source>
</evidence>
<dbReference type="InterPro" id="IPR010111">
    <property type="entry name" value="Kynureninase"/>
</dbReference>
<dbReference type="GO" id="GO:0005737">
    <property type="term" value="C:cytoplasm"/>
    <property type="evidence" value="ECO:0007669"/>
    <property type="project" value="UniProtKB-SubCell"/>
</dbReference>
<feature type="binding site" evidence="4">
    <location>
        <position position="246"/>
    </location>
    <ligand>
        <name>pyridoxal 5'-phosphate</name>
        <dbReference type="ChEBI" id="CHEBI:597326"/>
    </ligand>
</feature>
<dbReference type="PANTHER" id="PTHR14084:SF0">
    <property type="entry name" value="KYNURENINASE"/>
    <property type="match status" value="1"/>
</dbReference>
<keyword evidence="4 5" id="KW-0963">Cytoplasm</keyword>
<feature type="binding site" evidence="4">
    <location>
        <position position="329"/>
    </location>
    <ligand>
        <name>pyridoxal 5'-phosphate</name>
        <dbReference type="ChEBI" id="CHEBI:597326"/>
    </ligand>
</feature>
<dbReference type="GO" id="GO:0097053">
    <property type="term" value="P:L-kynurenine catabolic process"/>
    <property type="evidence" value="ECO:0007669"/>
    <property type="project" value="UniProtKB-UniRule"/>
</dbReference>
<dbReference type="UniPathway" id="UPA00334">
    <property type="reaction ID" value="UER00455"/>
</dbReference>
<comment type="pathway">
    <text evidence="4 5">Amino-acid degradation; L-kynurenine degradation; L-alanine and anthranilate from L-kynurenine: step 1/1.</text>
</comment>
<dbReference type="NCBIfam" id="TIGR01814">
    <property type="entry name" value="kynureninase"/>
    <property type="match status" value="1"/>
</dbReference>
<evidence type="ECO:0000256" key="1">
    <source>
        <dbReference type="ARBA" id="ARBA00022642"/>
    </source>
</evidence>
<dbReference type="GO" id="GO:0030429">
    <property type="term" value="F:kynureninase activity"/>
    <property type="evidence" value="ECO:0007669"/>
    <property type="project" value="UniProtKB-UniRule"/>
</dbReference>
<dbReference type="Gene3D" id="3.90.1150.10">
    <property type="entry name" value="Aspartate Aminotransferase, domain 1"/>
    <property type="match status" value="1"/>
</dbReference>
<dbReference type="Proteomes" id="UP000593567">
    <property type="component" value="Unassembled WGS sequence"/>
</dbReference>
<accession>A0A7J7KA33</accession>
<dbReference type="GO" id="GO:0034354">
    <property type="term" value="P:'de novo' NAD+ biosynthetic process from L-tryptophan"/>
    <property type="evidence" value="ECO:0007669"/>
    <property type="project" value="UniProtKB-UniRule"/>
</dbReference>
<comment type="catalytic activity">
    <reaction evidence="5">
        <text>3-hydroxy-L-kynurenine + H2O = 3-hydroxyanthranilate + L-alanine + H(+)</text>
        <dbReference type="Rhea" id="RHEA:25143"/>
        <dbReference type="ChEBI" id="CHEBI:15377"/>
        <dbReference type="ChEBI" id="CHEBI:15378"/>
        <dbReference type="ChEBI" id="CHEBI:36559"/>
        <dbReference type="ChEBI" id="CHEBI:57972"/>
        <dbReference type="ChEBI" id="CHEBI:58125"/>
        <dbReference type="EC" id="3.7.1.3"/>
    </reaction>
</comment>
<evidence type="ECO:0000256" key="5">
    <source>
        <dbReference type="PIRNR" id="PIRNR038800"/>
    </source>
</evidence>
<dbReference type="OrthoDB" id="5978656at2759"/>
<dbReference type="PANTHER" id="PTHR14084">
    <property type="entry name" value="KYNURENINASE"/>
    <property type="match status" value="1"/>
</dbReference>
<comment type="pathway">
    <text evidence="4 5">Cofactor biosynthesis; NAD(+) biosynthesis; quinolinate from L-kynurenine: step 2/3.</text>
</comment>
<sequence length="489" mass="55013">MDVELKSRLEGKAKCLGHDLTSQEFALAMDAEDPLRSFRNLFHFPKRINIPEANGDVTESSRDPVYFSGMSLGLCPTTTKDLVCSSLDDWANLGVHGHTTGIFPWAEADLCVDEQMAALVGAKREEVAVMNGLSVNLHLFLLSFYQPTPSRHKILCESRAFPSDYYIIESQIQHRGFQPATSMICVQPKSGEEWIDEGEILRVIEEEGESIAVILLGGVQYYTGQLFDMAAITAAAQRKGIIVGFDLAHAVGNVPLHLHDWNVDFACWCTYKYLNSGAGGIACAYMHERHNATVKPALQGWWGHKSETRFDMDNEMDLEEGVRGFRLTNPSILMCASLKASLNIYHQTSLEELRNKSIMLTGYLEWLIRHYFSSNSPGFSSQSTIRILTPPQPERRGCQLSLCFSIPLSDIYEKLSLAGVSCDKREPSVIRIAPVHLYNSFEDVYKFVEILRGILYHMTVFGHMIKFNSGHFTYDIGVYYSDKTIKETC</sequence>
<feature type="binding site" evidence="4">
    <location>
        <position position="133"/>
    </location>
    <ligand>
        <name>pyridoxal 5'-phosphate</name>
        <dbReference type="ChEBI" id="CHEBI:597326"/>
    </ligand>
</feature>
<dbReference type="UniPathway" id="UPA00253">
    <property type="reaction ID" value="UER00329"/>
</dbReference>
<comment type="cofactor">
    <cofactor evidence="4 5">
        <name>pyridoxal 5'-phosphate</name>
        <dbReference type="ChEBI" id="CHEBI:597326"/>
    </cofactor>
</comment>
<evidence type="ECO:0000313" key="6">
    <source>
        <dbReference type="EMBL" id="KAF6035522.1"/>
    </source>
</evidence>
<keyword evidence="7" id="KW-1185">Reference proteome</keyword>
<feature type="binding site" evidence="4">
    <location>
        <position position="271"/>
    </location>
    <ligand>
        <name>pyridoxal 5'-phosphate</name>
        <dbReference type="ChEBI" id="CHEBI:597326"/>
    </ligand>
</feature>
<evidence type="ECO:0000256" key="3">
    <source>
        <dbReference type="ARBA" id="ARBA00022898"/>
    </source>
</evidence>
<comment type="function">
    <text evidence="4 5">Catalyzes the cleavage of L-kynurenine (L-Kyn) and L-3-hydroxykynurenine (L-3OHKyn) into anthranilic acid (AA) and 3-hydroxyanthranilic acid (3-OHAA), respectively.</text>
</comment>
<gene>
    <name evidence="4" type="primary">KYNU</name>
    <name evidence="6" type="ORF">EB796_006179</name>
</gene>
<dbReference type="FunFam" id="3.40.640.10:FF:000031">
    <property type="entry name" value="Kynureninase"/>
    <property type="match status" value="1"/>
</dbReference>
<dbReference type="GO" id="GO:0019805">
    <property type="term" value="P:quinolinate biosynthetic process"/>
    <property type="evidence" value="ECO:0007669"/>
    <property type="project" value="UniProtKB-UniRule"/>
</dbReference>
<comment type="caution">
    <text evidence="6">The sequence shown here is derived from an EMBL/GenBank/DDBJ whole genome shotgun (WGS) entry which is preliminary data.</text>
</comment>
<dbReference type="InterPro" id="IPR015422">
    <property type="entry name" value="PyrdxlP-dep_Trfase_small"/>
</dbReference>